<dbReference type="Pfam" id="PF01421">
    <property type="entry name" value="Reprolysin"/>
    <property type="match status" value="1"/>
</dbReference>
<name>A0A9F5IUH2_PYTBI</name>
<dbReference type="GO" id="GO:0007339">
    <property type="term" value="P:binding of sperm to zona pellucida"/>
    <property type="evidence" value="ECO:0007669"/>
    <property type="project" value="TreeGrafter"/>
</dbReference>
<keyword evidence="8 13" id="KW-0472">Membrane</keyword>
<evidence type="ECO:0000256" key="5">
    <source>
        <dbReference type="ARBA" id="ARBA00022656"/>
    </source>
</evidence>
<dbReference type="PROSITE" id="PS01186">
    <property type="entry name" value="EGF_2"/>
    <property type="match status" value="1"/>
</dbReference>
<dbReference type="InterPro" id="IPR034027">
    <property type="entry name" value="Reprolysin_adamalysin"/>
</dbReference>
<keyword evidence="18" id="KW-0645">Protease</keyword>
<keyword evidence="5" id="KW-0800">Toxin</keyword>
<dbReference type="InterPro" id="IPR001590">
    <property type="entry name" value="Peptidase_M12B"/>
</dbReference>
<feature type="compositionally biased region" description="Polar residues" evidence="12">
    <location>
        <begin position="678"/>
        <end position="689"/>
    </location>
</feature>
<dbReference type="CDD" id="cd04269">
    <property type="entry name" value="ZnMc_adamalysin_II_like"/>
    <property type="match status" value="1"/>
</dbReference>
<dbReference type="Pfam" id="PF07974">
    <property type="entry name" value="EGF_2"/>
    <property type="match status" value="1"/>
</dbReference>
<dbReference type="SMART" id="SM00050">
    <property type="entry name" value="DISIN"/>
    <property type="match status" value="1"/>
</dbReference>
<dbReference type="PROSITE" id="PS50214">
    <property type="entry name" value="DISINTEGRIN_2"/>
    <property type="match status" value="1"/>
</dbReference>
<dbReference type="SUPFAM" id="SSF55486">
    <property type="entry name" value="Metalloproteases ('zincins'), catalytic domain"/>
    <property type="match status" value="1"/>
</dbReference>
<dbReference type="RefSeq" id="XP_025023788.1">
    <property type="nucleotide sequence ID" value="XM_025168020.1"/>
</dbReference>
<keyword evidence="9 10" id="KW-1015">Disulfide bond</keyword>
<dbReference type="GO" id="GO:0004222">
    <property type="term" value="F:metalloendopeptidase activity"/>
    <property type="evidence" value="ECO:0007669"/>
    <property type="project" value="InterPro"/>
</dbReference>
<keyword evidence="18" id="KW-0482">Metalloprotease</keyword>
<keyword evidence="3" id="KW-0964">Secreted</keyword>
<dbReference type="InterPro" id="IPR006586">
    <property type="entry name" value="ADAM_Cys-rich"/>
</dbReference>
<dbReference type="GO" id="GO:0005886">
    <property type="term" value="C:plasma membrane"/>
    <property type="evidence" value="ECO:0007669"/>
    <property type="project" value="UniProtKB-ARBA"/>
</dbReference>
<feature type="disulfide bond" evidence="10">
    <location>
        <begin position="584"/>
        <end position="593"/>
    </location>
</feature>
<comment type="subcellular location">
    <subcellularLocation>
        <location evidence="1">Membrane</location>
        <topology evidence="1">Single-pass membrane protein</topology>
    </subcellularLocation>
    <subcellularLocation>
        <location evidence="2">Secreted</location>
    </subcellularLocation>
</comment>
<keyword evidence="17" id="KW-1185">Reference proteome</keyword>
<comment type="caution">
    <text evidence="10">Lacks conserved residue(s) required for the propagation of feature annotation.</text>
</comment>
<dbReference type="GO" id="GO:0006508">
    <property type="term" value="P:proteolysis"/>
    <property type="evidence" value="ECO:0007669"/>
    <property type="project" value="InterPro"/>
</dbReference>
<feature type="region of interest" description="Disordered" evidence="12">
    <location>
        <begin position="663"/>
        <end position="689"/>
    </location>
</feature>
<evidence type="ECO:0000256" key="3">
    <source>
        <dbReference type="ARBA" id="ARBA00022525"/>
    </source>
</evidence>
<evidence type="ECO:0000256" key="12">
    <source>
        <dbReference type="SAM" id="MobiDB-lite"/>
    </source>
</evidence>
<dbReference type="GO" id="GO:0090729">
    <property type="term" value="F:toxin activity"/>
    <property type="evidence" value="ECO:0007669"/>
    <property type="project" value="UniProtKB-KW"/>
</dbReference>
<gene>
    <name evidence="18" type="primary">LOC103053848</name>
</gene>
<reference evidence="18" key="1">
    <citation type="submission" date="2025-08" db="UniProtKB">
        <authorList>
            <consortium name="RefSeq"/>
        </authorList>
    </citation>
    <scope>IDENTIFICATION</scope>
    <source>
        <tissue evidence="18">Liver</tissue>
    </source>
</reference>
<protein>
    <submittedName>
        <fullName evidence="18">Disintegrin and metalloproteinase domain-containing protein 32</fullName>
    </submittedName>
</protein>
<feature type="transmembrane region" description="Helical" evidence="13">
    <location>
        <begin position="627"/>
        <end position="647"/>
    </location>
</feature>
<keyword evidence="7 13" id="KW-1133">Transmembrane helix</keyword>
<dbReference type="Gene3D" id="3.40.390.10">
    <property type="entry name" value="Collagenase (Catalytic Domain)"/>
    <property type="match status" value="1"/>
</dbReference>
<dbReference type="InterPro" id="IPR002870">
    <property type="entry name" value="Peptidase_M12B_N"/>
</dbReference>
<keyword evidence="4 10" id="KW-0245">EGF-like domain</keyword>
<dbReference type="InterPro" id="IPR000742">
    <property type="entry name" value="EGF"/>
</dbReference>
<dbReference type="PROSITE" id="PS50215">
    <property type="entry name" value="ADAM_MEPRO"/>
    <property type="match status" value="1"/>
</dbReference>
<evidence type="ECO:0000259" key="14">
    <source>
        <dbReference type="PROSITE" id="PS50026"/>
    </source>
</evidence>
<evidence type="ECO:0000259" key="16">
    <source>
        <dbReference type="PROSITE" id="PS50215"/>
    </source>
</evidence>
<evidence type="ECO:0000256" key="8">
    <source>
        <dbReference type="ARBA" id="ARBA00023136"/>
    </source>
</evidence>
<dbReference type="Pfam" id="PF08516">
    <property type="entry name" value="ADAM_CR"/>
    <property type="match status" value="1"/>
</dbReference>
<dbReference type="InterPro" id="IPR024079">
    <property type="entry name" value="MetalloPept_cat_dom_sf"/>
</dbReference>
<feature type="domain" description="EGF-like" evidence="14">
    <location>
        <begin position="560"/>
        <end position="594"/>
    </location>
</feature>
<evidence type="ECO:0000256" key="4">
    <source>
        <dbReference type="ARBA" id="ARBA00022536"/>
    </source>
</evidence>
<dbReference type="KEGG" id="pbi:103053848"/>
<dbReference type="AlphaFoldDB" id="A0A9F5IUH2"/>
<dbReference type="InterPro" id="IPR013111">
    <property type="entry name" value="EGF_extracell"/>
</dbReference>
<feature type="disulfide bond" evidence="11">
    <location>
        <begin position="305"/>
        <end position="310"/>
    </location>
</feature>
<dbReference type="SMART" id="SM00608">
    <property type="entry name" value="ACR"/>
    <property type="match status" value="1"/>
</dbReference>
<evidence type="ECO:0000259" key="15">
    <source>
        <dbReference type="PROSITE" id="PS50214"/>
    </source>
</evidence>
<dbReference type="PROSITE" id="PS50026">
    <property type="entry name" value="EGF_3"/>
    <property type="match status" value="1"/>
</dbReference>
<feature type="domain" description="Peptidase M12B" evidence="16">
    <location>
        <begin position="152"/>
        <end position="349"/>
    </location>
</feature>
<dbReference type="GO" id="GO:0007155">
    <property type="term" value="P:cell adhesion"/>
    <property type="evidence" value="ECO:0007669"/>
    <property type="project" value="TreeGrafter"/>
</dbReference>
<evidence type="ECO:0000313" key="17">
    <source>
        <dbReference type="Proteomes" id="UP000695026"/>
    </source>
</evidence>
<evidence type="ECO:0000256" key="9">
    <source>
        <dbReference type="ARBA" id="ARBA00023157"/>
    </source>
</evidence>
<dbReference type="Gene3D" id="4.10.70.10">
    <property type="entry name" value="Disintegrin domain"/>
    <property type="match status" value="1"/>
</dbReference>
<organism evidence="17 18">
    <name type="scientific">Python bivittatus</name>
    <name type="common">Burmese python</name>
    <name type="synonym">Python molurus bivittatus</name>
    <dbReference type="NCBI Taxonomy" id="176946"/>
    <lineage>
        <taxon>Eukaryota</taxon>
        <taxon>Metazoa</taxon>
        <taxon>Chordata</taxon>
        <taxon>Craniata</taxon>
        <taxon>Vertebrata</taxon>
        <taxon>Euteleostomi</taxon>
        <taxon>Lepidosauria</taxon>
        <taxon>Squamata</taxon>
        <taxon>Bifurcata</taxon>
        <taxon>Unidentata</taxon>
        <taxon>Episquamata</taxon>
        <taxon>Toxicofera</taxon>
        <taxon>Serpentes</taxon>
        <taxon>Henophidia</taxon>
        <taxon>Pythonidae</taxon>
        <taxon>Python</taxon>
    </lineage>
</organism>
<dbReference type="Proteomes" id="UP000695026">
    <property type="component" value="Unplaced"/>
</dbReference>
<evidence type="ECO:0000256" key="11">
    <source>
        <dbReference type="PROSITE-ProRule" id="PRU00276"/>
    </source>
</evidence>
<dbReference type="Pfam" id="PF01562">
    <property type="entry name" value="Pep_M12B_propep"/>
    <property type="match status" value="1"/>
</dbReference>
<dbReference type="PANTHER" id="PTHR11905">
    <property type="entry name" value="ADAM A DISINTEGRIN AND METALLOPROTEASE DOMAIN"/>
    <property type="match status" value="1"/>
</dbReference>
<dbReference type="OrthoDB" id="5951731at2759"/>
<proteinExistence type="predicted"/>
<accession>A0A9F5IUH2</accession>
<evidence type="ECO:0000256" key="1">
    <source>
        <dbReference type="ARBA" id="ARBA00004167"/>
    </source>
</evidence>
<evidence type="ECO:0000256" key="13">
    <source>
        <dbReference type="SAM" id="Phobius"/>
    </source>
</evidence>
<dbReference type="GO" id="GO:0005576">
    <property type="term" value="C:extracellular region"/>
    <property type="evidence" value="ECO:0007669"/>
    <property type="project" value="UniProtKB-SubCell"/>
</dbReference>
<feature type="domain" description="Disintegrin" evidence="15">
    <location>
        <begin position="363"/>
        <end position="420"/>
    </location>
</feature>
<dbReference type="GeneID" id="103053848"/>
<dbReference type="OMA" id="NHMGADT"/>
<dbReference type="InterPro" id="IPR036436">
    <property type="entry name" value="Disintegrin_dom_sf"/>
</dbReference>
<evidence type="ECO:0000256" key="7">
    <source>
        <dbReference type="ARBA" id="ARBA00022989"/>
    </source>
</evidence>
<evidence type="ECO:0000256" key="6">
    <source>
        <dbReference type="ARBA" id="ARBA00022692"/>
    </source>
</evidence>
<evidence type="ECO:0000256" key="2">
    <source>
        <dbReference type="ARBA" id="ARBA00004613"/>
    </source>
</evidence>
<evidence type="ECO:0000256" key="10">
    <source>
        <dbReference type="PROSITE-ProRule" id="PRU00076"/>
    </source>
</evidence>
<keyword evidence="6 13" id="KW-0812">Transmembrane</keyword>
<sequence length="689" mass="77434">MGDDDESIQVYNLTINQKLYTVHLKQQSFLPNDFMIYTYNAAGFVQPNSPQIQNECYYQGHIQGFPNSVAILSTCSGLRGLLQFENISYGIEHLESSTTFEHLIYEINSKNVVGPLWTENPTDVDNQMMTGHASYKLLSDTVPLSDTTKSHRYIEVYVVLDKDLFNYMGGNPDYVTQNIVQVIGFVNSMFADINVTIVLSSLEFWTDYNKISVVGEPDELLQRFLQWTNSYLVLRPHDLAFLFAYREKPNYVGAAFTGKLCLRNFDAGVALYEKAVTSETFSVILAQLLGFNLGMEYEDGKECKCPGHICIMHTDAVNSNGIKKFSSCSIADFQNFIKFRSAPCLSNRPNLKLYTKKRMANGKPACGNGILEPGEKCDCGTPEFKPRNTICRQAKDKNCDFPEYCNGSSASCPVNVYVQNGFSCASDTGFCYDGSCQSADLHCQELFGIRSRNAPQVCYEEVNSQTDRFGHCGLDGKKKFKTCSFRDIRCGKLLCMYPYETPFTKINVPVLYTPVKDAVCVSLDLKQPEGTPDPMMVKEGTKCGLGKVCIRQICENYDILKYDCDPLKKCSGHGVCNNKRNCHCNPGWAPPDCRKKGNPLGGSLDSGFRHLESDIAEKAMEDKMRTWILLSIFLFLPIIIGSTILAVKWKRINKYCLEDDELEEDSASYSRSEESSTTDKTSFSQTDLM</sequence>
<dbReference type="InterPro" id="IPR001762">
    <property type="entry name" value="Disintegrin_dom"/>
</dbReference>
<evidence type="ECO:0000313" key="18">
    <source>
        <dbReference type="RefSeq" id="XP_025023788.1"/>
    </source>
</evidence>
<dbReference type="GO" id="GO:0008584">
    <property type="term" value="P:male gonad development"/>
    <property type="evidence" value="ECO:0007669"/>
    <property type="project" value="TreeGrafter"/>
</dbReference>
<dbReference type="PANTHER" id="PTHR11905:SF158">
    <property type="entry name" value="DISINTEGRIN AND METALLOPROTEINASE DOMAIN-CONTAINING PROTEIN 18"/>
    <property type="match status" value="1"/>
</dbReference>
<keyword evidence="18" id="KW-0378">Hydrolase</keyword>
<dbReference type="SUPFAM" id="SSF57552">
    <property type="entry name" value="Blood coagulation inhibitor (disintegrin)"/>
    <property type="match status" value="1"/>
</dbReference>
<dbReference type="Gene3D" id="2.10.25.10">
    <property type="entry name" value="Laminin"/>
    <property type="match status" value="1"/>
</dbReference>